<feature type="non-terminal residue" evidence="2">
    <location>
        <position position="318"/>
    </location>
</feature>
<dbReference type="EMBL" id="NCKV01003476">
    <property type="protein sequence ID" value="RWS25678.1"/>
    <property type="molecule type" value="Genomic_DNA"/>
</dbReference>
<dbReference type="AlphaFoldDB" id="A0A443SDT6"/>
<dbReference type="PANTHER" id="PTHR14374:SF0">
    <property type="entry name" value="TRAFFICKING PROTEIN PARTICLE COMPLEX SUBUNIT 11"/>
    <property type="match status" value="1"/>
</dbReference>
<dbReference type="OrthoDB" id="6278596at2759"/>
<name>A0A443SDT6_9ACAR</name>
<dbReference type="Pfam" id="PF11817">
    <property type="entry name" value="Foie-gras_1"/>
    <property type="match status" value="1"/>
</dbReference>
<dbReference type="STRING" id="299467.A0A443SDT6"/>
<sequence>MSNDFENSVKGGEEQLGDIPKELAVQPLPCIAFVGLNLNNKNHLHIWNSFACNRQSDRIPLYYKALTVKNTIIACKPKKSSYEWHIPKGILKSNWLHKHLFEVPSVALLFIDLEWSDPNWETASSECASKVEQLKRQLTGRNTRIALVLVQENLTFPGVDDSLPTERAAHLCSVCDLSPKSLFVLPLLDHQHFTGFVLRMETAIFELAKGYYQYEAKIIKAHKEHLNKTTHQLLFVRHMFKIAFLNEIKQEIQTAIKGYKQAYAYLMEVRVSFTNLLEIKTIAGFINYKICKLSFLQNEPMDAFSQFRKHIDIFKSKS</sequence>
<evidence type="ECO:0000259" key="1">
    <source>
        <dbReference type="Pfam" id="PF11817"/>
    </source>
</evidence>
<gene>
    <name evidence="2" type="ORF">B4U80_03904</name>
</gene>
<proteinExistence type="predicted"/>
<dbReference type="Proteomes" id="UP000288716">
    <property type="component" value="Unassembled WGS sequence"/>
</dbReference>
<organism evidence="2 3">
    <name type="scientific">Leptotrombidium deliense</name>
    <dbReference type="NCBI Taxonomy" id="299467"/>
    <lineage>
        <taxon>Eukaryota</taxon>
        <taxon>Metazoa</taxon>
        <taxon>Ecdysozoa</taxon>
        <taxon>Arthropoda</taxon>
        <taxon>Chelicerata</taxon>
        <taxon>Arachnida</taxon>
        <taxon>Acari</taxon>
        <taxon>Acariformes</taxon>
        <taxon>Trombidiformes</taxon>
        <taxon>Prostigmata</taxon>
        <taxon>Anystina</taxon>
        <taxon>Parasitengona</taxon>
        <taxon>Trombiculoidea</taxon>
        <taxon>Trombiculidae</taxon>
        <taxon>Leptotrombidium</taxon>
    </lineage>
</organism>
<accession>A0A443SDT6</accession>
<keyword evidence="3" id="KW-1185">Reference proteome</keyword>
<feature type="domain" description="Trafficking protein particle complex subunit 11" evidence="1">
    <location>
        <begin position="275"/>
        <end position="315"/>
    </location>
</feature>
<evidence type="ECO:0000313" key="2">
    <source>
        <dbReference type="EMBL" id="RWS25678.1"/>
    </source>
</evidence>
<comment type="caution">
    <text evidence="2">The sequence shown here is derived from an EMBL/GenBank/DDBJ whole genome shotgun (WGS) entry which is preliminary data.</text>
</comment>
<evidence type="ECO:0000313" key="3">
    <source>
        <dbReference type="Proteomes" id="UP000288716"/>
    </source>
</evidence>
<dbReference type="VEuPathDB" id="VectorBase:LDEU006360"/>
<dbReference type="InterPro" id="IPR021773">
    <property type="entry name" value="TPC11"/>
</dbReference>
<dbReference type="PANTHER" id="PTHR14374">
    <property type="entry name" value="FOIE GRAS"/>
    <property type="match status" value="1"/>
</dbReference>
<dbReference type="GO" id="GO:0005737">
    <property type="term" value="C:cytoplasm"/>
    <property type="evidence" value="ECO:0007669"/>
    <property type="project" value="TreeGrafter"/>
</dbReference>
<protein>
    <submittedName>
        <fullName evidence="2">Trafficking protein particle complex subunit 11-like protein</fullName>
    </submittedName>
</protein>
<reference evidence="2 3" key="1">
    <citation type="journal article" date="2018" name="Gigascience">
        <title>Genomes of trombidid mites reveal novel predicted allergens and laterally-transferred genes associated with secondary metabolism.</title>
        <authorList>
            <person name="Dong X."/>
            <person name="Chaisiri K."/>
            <person name="Xia D."/>
            <person name="Armstrong S.D."/>
            <person name="Fang Y."/>
            <person name="Donnelly M.J."/>
            <person name="Kadowaki T."/>
            <person name="McGarry J.W."/>
            <person name="Darby A.C."/>
            <person name="Makepeace B.L."/>
        </authorList>
    </citation>
    <scope>NUCLEOTIDE SEQUENCE [LARGE SCALE GENOMIC DNA]</scope>
    <source>
        <strain evidence="2">UoL-UT</strain>
    </source>
</reference>